<evidence type="ECO:0000256" key="1">
    <source>
        <dbReference type="SAM" id="MobiDB-lite"/>
    </source>
</evidence>
<sequence length="184" mass="19127">MTHHNLGTGPHPQPPYQQPFTPPGRQPATPVVPTARPGRRFLAHGLTAIVSLTIGVGIGAGGDTGTSASPRPIVTVTETTQAESVPAATETVTAEPVVDPKGENGPQTAFSGDGQYLVGEDIKPGTYKTAGADGSSCYWARLKNASGEFTSIIANGNIQGQTRVALKKGEFFETSGCQDWKRVG</sequence>
<protein>
    <submittedName>
        <fullName evidence="2">Uncharacterized protein</fullName>
    </submittedName>
</protein>
<feature type="compositionally biased region" description="Pro residues" evidence="1">
    <location>
        <begin position="11"/>
        <end position="25"/>
    </location>
</feature>
<accession>A0A918ACX0</accession>
<keyword evidence="3" id="KW-1185">Reference proteome</keyword>
<reference evidence="2" key="2">
    <citation type="submission" date="2020-09" db="EMBL/GenBank/DDBJ databases">
        <authorList>
            <person name="Sun Q."/>
            <person name="Zhou Y."/>
        </authorList>
    </citation>
    <scope>NUCLEOTIDE SEQUENCE</scope>
    <source>
        <strain evidence="2">CGMCC 4.7430</strain>
    </source>
</reference>
<feature type="region of interest" description="Disordered" evidence="1">
    <location>
        <begin position="97"/>
        <end position="116"/>
    </location>
</feature>
<reference evidence="2" key="1">
    <citation type="journal article" date="2014" name="Int. J. Syst. Evol. Microbiol.">
        <title>Complete genome sequence of Corynebacterium casei LMG S-19264T (=DSM 44701T), isolated from a smear-ripened cheese.</title>
        <authorList>
            <consortium name="US DOE Joint Genome Institute (JGI-PGF)"/>
            <person name="Walter F."/>
            <person name="Albersmeier A."/>
            <person name="Kalinowski J."/>
            <person name="Ruckert C."/>
        </authorList>
    </citation>
    <scope>NUCLEOTIDE SEQUENCE</scope>
    <source>
        <strain evidence="2">CGMCC 4.7430</strain>
    </source>
</reference>
<evidence type="ECO:0000313" key="3">
    <source>
        <dbReference type="Proteomes" id="UP000660745"/>
    </source>
</evidence>
<organism evidence="2 3">
    <name type="scientific">Nonomuraea glycinis</name>
    <dbReference type="NCBI Taxonomy" id="2047744"/>
    <lineage>
        <taxon>Bacteria</taxon>
        <taxon>Bacillati</taxon>
        <taxon>Actinomycetota</taxon>
        <taxon>Actinomycetes</taxon>
        <taxon>Streptosporangiales</taxon>
        <taxon>Streptosporangiaceae</taxon>
        <taxon>Nonomuraea</taxon>
    </lineage>
</organism>
<dbReference type="AlphaFoldDB" id="A0A918ACX0"/>
<feature type="region of interest" description="Disordered" evidence="1">
    <location>
        <begin position="1"/>
        <end position="35"/>
    </location>
</feature>
<name>A0A918ACX0_9ACTN</name>
<dbReference type="RefSeq" id="WP_189143600.1">
    <property type="nucleotide sequence ID" value="NZ_BMNK01000019.1"/>
</dbReference>
<gene>
    <name evidence="2" type="ORF">GCM10012278_75990</name>
</gene>
<proteinExistence type="predicted"/>
<evidence type="ECO:0000313" key="2">
    <source>
        <dbReference type="EMBL" id="GGP15609.1"/>
    </source>
</evidence>
<comment type="caution">
    <text evidence="2">The sequence shown here is derived from an EMBL/GenBank/DDBJ whole genome shotgun (WGS) entry which is preliminary data.</text>
</comment>
<dbReference type="EMBL" id="BMNK01000019">
    <property type="protein sequence ID" value="GGP15609.1"/>
    <property type="molecule type" value="Genomic_DNA"/>
</dbReference>
<dbReference type="Proteomes" id="UP000660745">
    <property type="component" value="Unassembled WGS sequence"/>
</dbReference>